<sequence length="79" mass="9001">MESLDGRLLSNLSTNLICPSLDARAEASHVSWYRRCLVGHYLYQSLSACHLRPVANLLPLLLLSMACLLTWMPWCEIIR</sequence>
<dbReference type="Proteomes" id="UP000326877">
    <property type="component" value="Unassembled WGS sequence"/>
</dbReference>
<name>A0A5N7BSF3_PETAA</name>
<reference evidence="1" key="1">
    <citation type="submission" date="2019-04" db="EMBL/GenBank/DDBJ databases">
        <title>Friends and foes A comparative genomics studyof 23 Aspergillus species from section Flavi.</title>
        <authorList>
            <consortium name="DOE Joint Genome Institute"/>
            <person name="Kjaerbolling I."/>
            <person name="Vesth T."/>
            <person name="Frisvad J.C."/>
            <person name="Nybo J.L."/>
            <person name="Theobald S."/>
            <person name="Kildgaard S."/>
            <person name="Isbrandt T."/>
            <person name="Kuo A."/>
            <person name="Sato A."/>
            <person name="Lyhne E.K."/>
            <person name="Kogle M.E."/>
            <person name="Wiebenga A."/>
            <person name="Kun R.S."/>
            <person name="Lubbers R.J."/>
            <person name="Makela M.R."/>
            <person name="Barry K."/>
            <person name="Chovatia M."/>
            <person name="Clum A."/>
            <person name="Daum C."/>
            <person name="Haridas S."/>
            <person name="He G."/>
            <person name="LaButti K."/>
            <person name="Lipzen A."/>
            <person name="Mondo S."/>
            <person name="Riley R."/>
            <person name="Salamov A."/>
            <person name="Simmons B.A."/>
            <person name="Magnuson J.K."/>
            <person name="Henrissat B."/>
            <person name="Mortensen U.H."/>
            <person name="Larsen T.O."/>
            <person name="Devries R.P."/>
            <person name="Grigoriev I.V."/>
            <person name="Machida M."/>
            <person name="Baker S.E."/>
            <person name="Andersen M.R."/>
        </authorList>
    </citation>
    <scope>NUCLEOTIDE SEQUENCE [LARGE SCALE GENOMIC DNA]</scope>
    <source>
        <strain evidence="1">IBT 14317</strain>
    </source>
</reference>
<dbReference type="EMBL" id="ML735357">
    <property type="protein sequence ID" value="KAE8384750.1"/>
    <property type="molecule type" value="Genomic_DNA"/>
</dbReference>
<organism evidence="1">
    <name type="scientific">Petromyces alliaceus</name>
    <name type="common">Aspergillus alliaceus</name>
    <dbReference type="NCBI Taxonomy" id="209559"/>
    <lineage>
        <taxon>Eukaryota</taxon>
        <taxon>Fungi</taxon>
        <taxon>Dikarya</taxon>
        <taxon>Ascomycota</taxon>
        <taxon>Pezizomycotina</taxon>
        <taxon>Eurotiomycetes</taxon>
        <taxon>Eurotiomycetidae</taxon>
        <taxon>Eurotiales</taxon>
        <taxon>Aspergillaceae</taxon>
        <taxon>Aspergillus</taxon>
        <taxon>Aspergillus subgen. Circumdati</taxon>
    </lineage>
</organism>
<gene>
    <name evidence="1" type="ORF">BDV23DRAFT_166218</name>
</gene>
<proteinExistence type="predicted"/>
<dbReference type="AlphaFoldDB" id="A0A5N7BSF3"/>
<protein>
    <submittedName>
        <fullName evidence="1">Uncharacterized protein</fullName>
    </submittedName>
</protein>
<accession>A0A5N7BSF3</accession>
<evidence type="ECO:0000313" key="1">
    <source>
        <dbReference type="EMBL" id="KAE8384750.1"/>
    </source>
</evidence>